<dbReference type="Proteomes" id="UP000318681">
    <property type="component" value="Unassembled WGS sequence"/>
</dbReference>
<sequence length="125" mass="13833">MTPRTCLVATLSLLAGLTGCDSAEKAAEFAVTRHLAAPATARFRAWHINNEGVICGEVRGREKDVPTAYRKFIYFAHTGHAVMEPPQSRERICPPNNPTCGRTDEAILADKNRDEFDARFVADCR</sequence>
<organism evidence="1 2">
    <name type="scientific">Alterirhizorhabdus solaris</name>
    <dbReference type="NCBI Taxonomy" id="2529389"/>
    <lineage>
        <taxon>Bacteria</taxon>
        <taxon>Pseudomonadati</taxon>
        <taxon>Pseudomonadota</taxon>
        <taxon>Alphaproteobacteria</taxon>
        <taxon>Sphingomonadales</taxon>
        <taxon>Rhizorhabdaceae</taxon>
        <taxon>Alterirhizorhabdus</taxon>
    </lineage>
</organism>
<evidence type="ECO:0008006" key="3">
    <source>
        <dbReference type="Google" id="ProtNLM"/>
    </source>
</evidence>
<dbReference type="OrthoDB" id="7567941at2"/>
<comment type="caution">
    <text evidence="1">The sequence shown here is derived from an EMBL/GenBank/DDBJ whole genome shotgun (WGS) entry which is preliminary data.</text>
</comment>
<gene>
    <name evidence="1" type="ORF">FOY91_02270</name>
</gene>
<dbReference type="RefSeq" id="WP_145147685.1">
    <property type="nucleotide sequence ID" value="NZ_VNIM01000004.1"/>
</dbReference>
<dbReference type="PROSITE" id="PS51257">
    <property type="entry name" value="PROKAR_LIPOPROTEIN"/>
    <property type="match status" value="1"/>
</dbReference>
<dbReference type="AlphaFoldDB" id="A0A558RCY2"/>
<accession>A0A558RCY2</accession>
<evidence type="ECO:0000313" key="2">
    <source>
        <dbReference type="Proteomes" id="UP000318681"/>
    </source>
</evidence>
<proteinExistence type="predicted"/>
<evidence type="ECO:0000313" key="1">
    <source>
        <dbReference type="EMBL" id="TVV77171.1"/>
    </source>
</evidence>
<name>A0A558RCY2_9SPHN</name>
<reference evidence="1 2" key="1">
    <citation type="submission" date="2019-07" db="EMBL/GenBank/DDBJ databases">
        <title>Sphingomonas solaris sp. nov., isolated from a solar panel from Boston, Massachusetts.</title>
        <authorList>
            <person name="Tanner K."/>
            <person name="Pascual J."/>
            <person name="Mancuso C."/>
            <person name="Pereto J."/>
            <person name="Khalil A."/>
            <person name="Vilanova C."/>
        </authorList>
    </citation>
    <scope>NUCLEOTIDE SEQUENCE [LARGE SCALE GENOMIC DNA]</scope>
    <source>
        <strain evidence="1 2">R4DWN</strain>
    </source>
</reference>
<protein>
    <recommendedName>
        <fullName evidence="3">Lipoprotein</fullName>
    </recommendedName>
</protein>
<keyword evidence="2" id="KW-1185">Reference proteome</keyword>
<dbReference type="EMBL" id="VNIM01000004">
    <property type="protein sequence ID" value="TVV77171.1"/>
    <property type="molecule type" value="Genomic_DNA"/>
</dbReference>